<dbReference type="Pfam" id="PF00225">
    <property type="entry name" value="Kinesin"/>
    <property type="match status" value="1"/>
</dbReference>
<reference evidence="10" key="2">
    <citation type="submission" date="2011-02" db="EMBL/GenBank/DDBJ databases">
        <authorList>
            <person name="MacLean D."/>
        </authorList>
    </citation>
    <scope>NUCLEOTIDE SEQUENCE</scope>
</reference>
<dbReference type="InterPro" id="IPR027417">
    <property type="entry name" value="P-loop_NTPase"/>
</dbReference>
<dbReference type="Gene3D" id="3.40.850.10">
    <property type="entry name" value="Kinesin motor domain"/>
    <property type="match status" value="1"/>
</dbReference>
<dbReference type="InterPro" id="IPR036961">
    <property type="entry name" value="Kinesin_motor_dom_sf"/>
</dbReference>
<feature type="region of interest" description="Disordered" evidence="8">
    <location>
        <begin position="1"/>
        <end position="62"/>
    </location>
</feature>
<dbReference type="HOGENOM" id="CLU_001485_12_2_1"/>
<proteinExistence type="inferred from homology"/>
<dbReference type="EMBL" id="FR824230">
    <property type="protein sequence ID" value="CCA23206.1"/>
    <property type="molecule type" value="Genomic_DNA"/>
</dbReference>
<evidence type="ECO:0000259" key="9">
    <source>
        <dbReference type="PROSITE" id="PS50067"/>
    </source>
</evidence>
<evidence type="ECO:0000256" key="4">
    <source>
        <dbReference type="ARBA" id="ARBA00022840"/>
    </source>
</evidence>
<keyword evidence="5 6" id="KW-0505">Motor protein</keyword>
<dbReference type="GO" id="GO:0005524">
    <property type="term" value="F:ATP binding"/>
    <property type="evidence" value="ECO:0007669"/>
    <property type="project" value="UniProtKB-UniRule"/>
</dbReference>
<dbReference type="GO" id="GO:0007018">
    <property type="term" value="P:microtubule-based movement"/>
    <property type="evidence" value="ECO:0007669"/>
    <property type="project" value="InterPro"/>
</dbReference>
<dbReference type="InterPro" id="IPR027640">
    <property type="entry name" value="Kinesin-like_fam"/>
</dbReference>
<feature type="compositionally biased region" description="Basic and acidic residues" evidence="8">
    <location>
        <begin position="1"/>
        <end position="14"/>
    </location>
</feature>
<reference evidence="10" key="1">
    <citation type="journal article" date="2011" name="PLoS Biol.">
        <title>Gene gain and loss during evolution of obligate parasitism in the white rust pathogen of Arabidopsis thaliana.</title>
        <authorList>
            <person name="Kemen E."/>
            <person name="Gardiner A."/>
            <person name="Schultz-Larsen T."/>
            <person name="Kemen A.C."/>
            <person name="Balmuth A.L."/>
            <person name="Robert-Seilaniantz A."/>
            <person name="Bailey K."/>
            <person name="Holub E."/>
            <person name="Studholme D.J."/>
            <person name="Maclean D."/>
            <person name="Jones J.D."/>
        </authorList>
    </citation>
    <scope>NUCLEOTIDE SEQUENCE</scope>
</reference>
<sequence>MKRIREKDDHHSTNDENSFPQRDTLLNGKDSEPTRKLSRVSMEDHADAARASPPATPVFHRSGFGFKVSTLKLSQEKEPPKSLLEESAAPLTKAVQLSIPNDIVDIIPVAKAVEIDAKPTSDDTNSLVAKMQASTSKKVLSTSTAKSIAGHRMTLRNIEKKQTRGLSTYTLKRSSFVSSFKKKSEKTGTQDENKESLTRAIVPTERKPSNSCESLQTKFDPSRLEEIETVLQYRAKASKFNNKARQEEQVQYIRRLKGILRTVCSEIRDVNGNVREAESDFVNEKQKLTQRVASAENAAREAFGRVANLLEETKTLSKENESIQREKETLSEKLEVFQKAVDDARTSQSDLQRRKKQLEEQVKLSQLEVETLAKEVKKLRDSLSDRELSYKEKTKELERTYHTQSEEEAKRRNEQMEKLQAQIARLLEESSQMSLEREKHKQQVCVLEKELKVGRETRNRMEMEICTIRTLHEALESRFASTQEDLMESKSKLKEKESEVSRLIQSITEMQKLSSNTSNKLDTEKRQLQEKIENLQRAIKELEGSERNLQSELKQTVQTLEKTTQERDTAEKLLAQNEKSQQDVDLRHQEIAKQATVNAAVRQTLESQLKEMRIEHVAVNAQMEAVKTEMRNIQQNRDEVKISFEEKVARLEALAKTAKACASEQVEKLKESNVSLKSEVATLRDRLSSVRDEDLEELCTVKRDNEILRLRLHELSTHGSQSIAEKDELIIELQEKIRQGEKARRLLHNTIQELRGNVRVFVRARPFLPYEMVEKKQPNSIISCECDGQSLKIARPTKGQSGESTMTSFTFDKVFPPCAGQDAVFEQVSEFVQSSLDGYHVCLFSYGQTGSGKTHTMQGSGTGQMRGIIPRAIEKVLLECENQREEGWVYTTRVSFMEIYNETIKDLLEPVSSNERKLCIKKDARGNFYVSDLTIVNVSAMGQVEALMERASRARSVASTDMNAQSSRSHSIFTLYLQGVRDSDGIVLDGRMNLVDLAGSERASRSNVSGDRLKETQAINKSLSCLTDVFTAIGNKASHIPFRNSKLTYLLQNCLSGDGKTLMMVNLSPTIESANETLCSLRFAKQVNQCELGKAKRQIKSKHDVK</sequence>
<dbReference type="PROSITE" id="PS50067">
    <property type="entry name" value="KINESIN_MOTOR_2"/>
    <property type="match status" value="1"/>
</dbReference>
<dbReference type="AlphaFoldDB" id="F0WPF8"/>
<accession>F0WPF8</accession>
<dbReference type="PANTHER" id="PTHR47972:SF45">
    <property type="entry name" value="PROTEIN CLARET SEGREGATIONAL"/>
    <property type="match status" value="1"/>
</dbReference>
<feature type="coiled-coil region" evidence="7">
    <location>
        <begin position="479"/>
        <end position="693"/>
    </location>
</feature>
<dbReference type="PRINTS" id="PR00380">
    <property type="entry name" value="KINESINHEAVY"/>
</dbReference>
<evidence type="ECO:0000256" key="7">
    <source>
        <dbReference type="SAM" id="Coils"/>
    </source>
</evidence>
<gene>
    <name evidence="10" type="primary">AlNc14C185G8303</name>
    <name evidence="10" type="ORF">ALNC14_093490</name>
</gene>
<evidence type="ECO:0000256" key="1">
    <source>
        <dbReference type="ARBA" id="ARBA00010899"/>
    </source>
</evidence>
<dbReference type="GO" id="GO:0008017">
    <property type="term" value="F:microtubule binding"/>
    <property type="evidence" value="ECO:0007669"/>
    <property type="project" value="InterPro"/>
</dbReference>
<evidence type="ECO:0000256" key="2">
    <source>
        <dbReference type="ARBA" id="ARBA00022701"/>
    </source>
</evidence>
<feature type="compositionally biased region" description="Basic and acidic residues" evidence="8">
    <location>
        <begin position="29"/>
        <end position="48"/>
    </location>
</feature>
<dbReference type="PANTHER" id="PTHR47972">
    <property type="entry name" value="KINESIN-LIKE PROTEIN KLP-3"/>
    <property type="match status" value="1"/>
</dbReference>
<name>F0WPF8_9STRA</name>
<dbReference type="SMART" id="SM00129">
    <property type="entry name" value="KISc"/>
    <property type="match status" value="1"/>
</dbReference>
<keyword evidence="3 6" id="KW-0547">Nucleotide-binding</keyword>
<dbReference type="SUPFAM" id="SSF52540">
    <property type="entry name" value="P-loop containing nucleoside triphosphate hydrolases"/>
    <property type="match status" value="1"/>
</dbReference>
<feature type="coiled-coil region" evidence="7">
    <location>
        <begin position="285"/>
        <end position="443"/>
    </location>
</feature>
<dbReference type="InterPro" id="IPR019821">
    <property type="entry name" value="Kinesin_motor_CS"/>
</dbReference>
<protein>
    <submittedName>
        <fullName evidence="10">Kinesinlike protein putative</fullName>
    </submittedName>
</protein>
<comment type="similarity">
    <text evidence="1">Belongs to the TRAFAC class myosin-kinesin ATPase superfamily. Kinesin family. KIN-14 subfamily.</text>
</comment>
<dbReference type="GO" id="GO:0003777">
    <property type="term" value="F:microtubule motor activity"/>
    <property type="evidence" value="ECO:0007669"/>
    <property type="project" value="InterPro"/>
</dbReference>
<evidence type="ECO:0000256" key="5">
    <source>
        <dbReference type="ARBA" id="ARBA00023175"/>
    </source>
</evidence>
<keyword evidence="4 6" id="KW-0067">ATP-binding</keyword>
<evidence type="ECO:0000256" key="6">
    <source>
        <dbReference type="PROSITE-ProRule" id="PRU00283"/>
    </source>
</evidence>
<evidence type="ECO:0000313" key="10">
    <source>
        <dbReference type="EMBL" id="CCA23206.1"/>
    </source>
</evidence>
<evidence type="ECO:0000256" key="8">
    <source>
        <dbReference type="SAM" id="MobiDB-lite"/>
    </source>
</evidence>
<feature type="domain" description="Kinesin motor" evidence="9">
    <location>
        <begin position="757"/>
        <end position="1090"/>
    </location>
</feature>
<dbReference type="InterPro" id="IPR001752">
    <property type="entry name" value="Kinesin_motor_dom"/>
</dbReference>
<dbReference type="PROSITE" id="PS00411">
    <property type="entry name" value="KINESIN_MOTOR_1"/>
    <property type="match status" value="1"/>
</dbReference>
<organism evidence="10">
    <name type="scientific">Albugo laibachii Nc14</name>
    <dbReference type="NCBI Taxonomy" id="890382"/>
    <lineage>
        <taxon>Eukaryota</taxon>
        <taxon>Sar</taxon>
        <taxon>Stramenopiles</taxon>
        <taxon>Oomycota</taxon>
        <taxon>Peronosporomycetes</taxon>
        <taxon>Albuginales</taxon>
        <taxon>Albuginaceae</taxon>
        <taxon>Albugo</taxon>
    </lineage>
</organism>
<keyword evidence="2" id="KW-0493">Microtubule</keyword>
<keyword evidence="7" id="KW-0175">Coiled coil</keyword>
<feature type="binding site" evidence="6">
    <location>
        <begin position="847"/>
        <end position="854"/>
    </location>
    <ligand>
        <name>ATP</name>
        <dbReference type="ChEBI" id="CHEBI:30616"/>
    </ligand>
</feature>
<evidence type="ECO:0000256" key="3">
    <source>
        <dbReference type="ARBA" id="ARBA00022741"/>
    </source>
</evidence>
<dbReference type="GO" id="GO:0005874">
    <property type="term" value="C:microtubule"/>
    <property type="evidence" value="ECO:0007669"/>
    <property type="project" value="UniProtKB-KW"/>
</dbReference>